<feature type="compositionally biased region" description="Basic and acidic residues" evidence="1">
    <location>
        <begin position="604"/>
        <end position="621"/>
    </location>
</feature>
<sequence length="827" mass="92465">MTDIINLLGEFDIIRTIKRSSTSNLKSQPKRLSTSEIIYIDDDSDSTPHVSHEHYKAPAPESAIITSEIMMISVPASSKSINNATTQTSLEISPYIIPRTSTTSVASSYFKKAMQEPPARDLSISLKRPLPSCYSPPKKIPVIAPPPPSTTAPFVTLKDILYNHFKAQDAIRLQKSNTPILISSAPAYLNDPATVSVTTPILTSIQPFSSLVAPSKLSNMIATHSSTAPISSSTAPISSSTAPISSSTAPISSSTASISSNTVLISSSTAPISSSTAPISSNTVLISSSTAPISSNTAPISSSTDPIINSIVLITEDTIPIIENTVPISKTTSISEIVTTPTSTLSNIQKLSLFASMYQKYVSTNQQKNSRNPDDDNLEFDVPSSFEPELLDYNPSKSSIPESEPDPEFDDTEYATNNIQEQTKTKSLTPMQLKMLKARNKRKLKTDHDITLELNTESSSNNAEDAFRISLNLIIYRQLHITVRILNDDIIRESIMLDYRSSGTYKWKSIKIPLPDTSLNICNWIIKNLKNNLKYIVRATYRLKHETIERCTKNYSFPSLISNISHKVNPITHQQPQSKSETENINSVKSSIPETEIHNNIPETEEHNKIPETEEHNKIPETEEYDDSLTAAQLRMLNVRSRRNSRLKTDCDILVELNTPDESICSINSQLNLKLRLLNENIITDSVMIEYRSSNHGAWNIKTPTFLHNSNIESSNPPEIQSESNVQIQNLRCDTRYVIRINYKLNHETIDRRTNDFEFSTLGPKNSSSMSFHKPSTRKQTVQTDHQDQNQYKRQLFELTNKITEMERSHQLLKFEHDKLASLLLKK</sequence>
<feature type="region of interest" description="Disordered" evidence="1">
    <location>
        <begin position="604"/>
        <end position="625"/>
    </location>
</feature>
<name>A0A3G4ZY70_9VIRU</name>
<evidence type="ECO:0000313" key="2">
    <source>
        <dbReference type="EMBL" id="AYV79866.1"/>
    </source>
</evidence>
<feature type="compositionally biased region" description="Polar residues" evidence="1">
    <location>
        <begin position="778"/>
        <end position="788"/>
    </location>
</feature>
<feature type="region of interest" description="Disordered" evidence="1">
    <location>
        <begin position="227"/>
        <end position="246"/>
    </location>
</feature>
<gene>
    <name evidence="2" type="ORF">Gaeavirus1_3</name>
</gene>
<evidence type="ECO:0000256" key="1">
    <source>
        <dbReference type="SAM" id="MobiDB-lite"/>
    </source>
</evidence>
<proteinExistence type="predicted"/>
<feature type="compositionally biased region" description="Acidic residues" evidence="1">
    <location>
        <begin position="403"/>
        <end position="412"/>
    </location>
</feature>
<reference evidence="2" key="1">
    <citation type="submission" date="2018-10" db="EMBL/GenBank/DDBJ databases">
        <title>Hidden diversity of soil giant viruses.</title>
        <authorList>
            <person name="Schulz F."/>
            <person name="Alteio L."/>
            <person name="Goudeau D."/>
            <person name="Ryan E.M."/>
            <person name="Malmstrom R.R."/>
            <person name="Blanchard J."/>
            <person name="Woyke T."/>
        </authorList>
    </citation>
    <scope>NUCLEOTIDE SEQUENCE</scope>
    <source>
        <strain evidence="2">GAV1</strain>
    </source>
</reference>
<feature type="region of interest" description="Disordered" evidence="1">
    <location>
        <begin position="391"/>
        <end position="412"/>
    </location>
</feature>
<dbReference type="EMBL" id="MK072199">
    <property type="protein sequence ID" value="AYV79866.1"/>
    <property type="molecule type" value="Genomic_DNA"/>
</dbReference>
<protein>
    <submittedName>
        <fullName evidence="2">Uncharacterized protein</fullName>
    </submittedName>
</protein>
<feature type="region of interest" description="Disordered" evidence="1">
    <location>
        <begin position="765"/>
        <end position="788"/>
    </location>
</feature>
<accession>A0A3G4ZY70</accession>
<organism evidence="2">
    <name type="scientific">Gaeavirus sp</name>
    <dbReference type="NCBI Taxonomy" id="2487767"/>
    <lineage>
        <taxon>Viruses</taxon>
        <taxon>Varidnaviria</taxon>
        <taxon>Bamfordvirae</taxon>
        <taxon>Nucleocytoviricota</taxon>
        <taxon>Megaviricetes</taxon>
        <taxon>Imitervirales</taxon>
        <taxon>Mimiviridae</taxon>
        <taxon>Klosneuvirinae</taxon>
    </lineage>
</organism>